<protein>
    <submittedName>
        <fullName evidence="4">Uncharacterized protein</fullName>
    </submittedName>
</protein>
<keyword evidence="3" id="KW-0812">Transmembrane</keyword>
<evidence type="ECO:0000256" key="2">
    <source>
        <dbReference type="SAM" id="MobiDB-lite"/>
    </source>
</evidence>
<feature type="transmembrane region" description="Helical" evidence="3">
    <location>
        <begin position="545"/>
        <end position="565"/>
    </location>
</feature>
<dbReference type="AlphaFoldDB" id="A0A9W6F8A5"/>
<evidence type="ECO:0000313" key="5">
    <source>
        <dbReference type="Proteomes" id="UP001165080"/>
    </source>
</evidence>
<feature type="transmembrane region" description="Helical" evidence="3">
    <location>
        <begin position="624"/>
        <end position="644"/>
    </location>
</feature>
<evidence type="ECO:0000256" key="3">
    <source>
        <dbReference type="SAM" id="Phobius"/>
    </source>
</evidence>
<feature type="compositionally biased region" description="Low complexity" evidence="2">
    <location>
        <begin position="337"/>
        <end position="353"/>
    </location>
</feature>
<evidence type="ECO:0000256" key="1">
    <source>
        <dbReference type="ARBA" id="ARBA00004127"/>
    </source>
</evidence>
<dbReference type="GO" id="GO:0046873">
    <property type="term" value="F:metal ion transmembrane transporter activity"/>
    <property type="evidence" value="ECO:0007669"/>
    <property type="project" value="InterPro"/>
</dbReference>
<evidence type="ECO:0000313" key="4">
    <source>
        <dbReference type="EMBL" id="GLC60044.1"/>
    </source>
</evidence>
<name>A0A9W6F8A5_9CHLO</name>
<feature type="transmembrane region" description="Helical" evidence="3">
    <location>
        <begin position="188"/>
        <end position="208"/>
    </location>
</feature>
<dbReference type="PANTHER" id="PTHR16133:SF0">
    <property type="entry name" value="ZINC_IRON REGULATED TRANSPORTER-RELATED PROTEIN 102B, ISOFORM E"/>
    <property type="match status" value="1"/>
</dbReference>
<reference evidence="4 5" key="1">
    <citation type="journal article" date="2023" name="Commun. Biol.">
        <title>Reorganization of the ancestral sex-determining regions during the evolution of trioecy in Pleodorina starrii.</title>
        <authorList>
            <person name="Takahashi K."/>
            <person name="Suzuki S."/>
            <person name="Kawai-Toyooka H."/>
            <person name="Yamamoto K."/>
            <person name="Hamaji T."/>
            <person name="Ootsuki R."/>
            <person name="Yamaguchi H."/>
            <person name="Kawachi M."/>
            <person name="Higashiyama T."/>
            <person name="Nozaki H."/>
        </authorList>
    </citation>
    <scope>NUCLEOTIDE SEQUENCE [LARGE SCALE GENOMIC DNA]</scope>
    <source>
        <strain evidence="4 5">NIES-4479</strain>
    </source>
</reference>
<keyword evidence="5" id="KW-1185">Reference proteome</keyword>
<feature type="transmembrane region" description="Helical" evidence="3">
    <location>
        <begin position="150"/>
        <end position="168"/>
    </location>
</feature>
<comment type="caution">
    <text evidence="4">The sequence shown here is derived from an EMBL/GenBank/DDBJ whole genome shotgun (WGS) entry which is preliminary data.</text>
</comment>
<keyword evidence="3" id="KW-0472">Membrane</keyword>
<dbReference type="PANTHER" id="PTHR16133">
    <property type="entry name" value="SOLUTE CARRIER FAMILY 39 ZINC TRANSPORTER , MEMBER 9-RELATED"/>
    <property type="match status" value="1"/>
</dbReference>
<feature type="transmembrane region" description="Helical" evidence="3">
    <location>
        <begin position="104"/>
        <end position="126"/>
    </location>
</feature>
<feature type="region of interest" description="Disordered" evidence="2">
    <location>
        <begin position="337"/>
        <end position="384"/>
    </location>
</feature>
<gene>
    <name evidence="4" type="primary">PLEST005746</name>
    <name evidence="4" type="ORF">PLESTB_001567200</name>
</gene>
<proteinExistence type="predicted"/>
<feature type="transmembrane region" description="Helical" evidence="3">
    <location>
        <begin position="69"/>
        <end position="92"/>
    </location>
</feature>
<dbReference type="EMBL" id="BRXU01000031">
    <property type="protein sequence ID" value="GLC60044.1"/>
    <property type="molecule type" value="Genomic_DNA"/>
</dbReference>
<dbReference type="InterPro" id="IPR045891">
    <property type="entry name" value="ZIP9"/>
</dbReference>
<keyword evidence="3" id="KW-1133">Transmembrane helix</keyword>
<accession>A0A9W6F8A5</accession>
<sequence length="647" mass="61176">MPGSPSLRAATPCSVSSTCLAPLFFRQHIYSGSDLRLGCSLNHRRRSSPRHLAESAPGPKGYSQHSLRAAAVAPFGISSGAAAAAAAATAAVESIPMPSSAGTLWATCLVLFGGAFLTGLPPVLWWDPSPDAGRPGPASGMASLLQGPSLRMLSAGLMLGSGLGVVVPEGFFTFVEKAPPEHTGLPEWSAGASMLAGFVGMLALQLWLEGRSHAATAAAAPAAAAAAAGAGAPSAGGTGAATGAVGDGDADGGGSGGGIYSRGSVGWRQRWDSGYSALPSTAVADVETARSAAAAVGAAAGTSGLELGRRKNYTSTTTTTTTAAAAAAAAAAAPGGAAAAAPSSGASAKPAGAVDGGKAMPSPYSGAPQAPPPTDGSEPTAAAAAVAAAGPASLRSDAVAHINAPANPSFSKSSPATAATAAAAATAPPSLSSAEFALGGLLVHSAADGMAVGAASLGGGGGGGGGVSALTLAVVAAIMLHKLPVTLGLTTYLREAGWRRGRVLQALLAFSASAPLSALASFYLLGLLLPSVGAAAGDGAAAGGGGSQAVALAVLFSGGTFLAAATQHILPAALAATLAAAAPPPPGDSCGAHGVQTAAAAGKGSPLGGAGGGLAGGGSAGGRLLPLMWLAVGAGAPLLIAALLPEV</sequence>
<dbReference type="GO" id="GO:0012505">
    <property type="term" value="C:endomembrane system"/>
    <property type="evidence" value="ECO:0007669"/>
    <property type="project" value="UniProtKB-SubCell"/>
</dbReference>
<feature type="transmembrane region" description="Helical" evidence="3">
    <location>
        <begin position="503"/>
        <end position="525"/>
    </location>
</feature>
<comment type="subcellular location">
    <subcellularLocation>
        <location evidence="1">Endomembrane system</location>
        <topology evidence="1">Multi-pass membrane protein</topology>
    </subcellularLocation>
</comment>
<organism evidence="4 5">
    <name type="scientific">Pleodorina starrii</name>
    <dbReference type="NCBI Taxonomy" id="330485"/>
    <lineage>
        <taxon>Eukaryota</taxon>
        <taxon>Viridiplantae</taxon>
        <taxon>Chlorophyta</taxon>
        <taxon>core chlorophytes</taxon>
        <taxon>Chlorophyceae</taxon>
        <taxon>CS clade</taxon>
        <taxon>Chlamydomonadales</taxon>
        <taxon>Volvocaceae</taxon>
        <taxon>Pleodorina</taxon>
    </lineage>
</organism>
<dbReference type="Proteomes" id="UP001165080">
    <property type="component" value="Unassembled WGS sequence"/>
</dbReference>
<dbReference type="GO" id="GO:0006829">
    <property type="term" value="P:zinc ion transport"/>
    <property type="evidence" value="ECO:0007669"/>
    <property type="project" value="InterPro"/>
</dbReference>